<dbReference type="InterPro" id="IPR004378">
    <property type="entry name" value="F420H2_quin_Rdtase"/>
</dbReference>
<gene>
    <name evidence="1" type="ORF">GCM10023191_072310</name>
</gene>
<protein>
    <submittedName>
        <fullName evidence="1">Nitroreductase family deazaflavin-dependent oxidoreductase</fullName>
    </submittedName>
</protein>
<evidence type="ECO:0000313" key="1">
    <source>
        <dbReference type="EMBL" id="GAA4510121.1"/>
    </source>
</evidence>
<organism evidence="1 2">
    <name type="scientific">Actinoallomurus oryzae</name>
    <dbReference type="NCBI Taxonomy" id="502180"/>
    <lineage>
        <taxon>Bacteria</taxon>
        <taxon>Bacillati</taxon>
        <taxon>Actinomycetota</taxon>
        <taxon>Actinomycetes</taxon>
        <taxon>Streptosporangiales</taxon>
        <taxon>Thermomonosporaceae</taxon>
        <taxon>Actinoallomurus</taxon>
    </lineage>
</organism>
<dbReference type="NCBIfam" id="TIGR00026">
    <property type="entry name" value="hi_GC_TIGR00026"/>
    <property type="match status" value="1"/>
</dbReference>
<proteinExistence type="predicted"/>
<dbReference type="Proteomes" id="UP001500503">
    <property type="component" value="Unassembled WGS sequence"/>
</dbReference>
<reference evidence="2" key="1">
    <citation type="journal article" date="2019" name="Int. J. Syst. Evol. Microbiol.">
        <title>The Global Catalogue of Microorganisms (GCM) 10K type strain sequencing project: providing services to taxonomists for standard genome sequencing and annotation.</title>
        <authorList>
            <consortium name="The Broad Institute Genomics Platform"/>
            <consortium name="The Broad Institute Genome Sequencing Center for Infectious Disease"/>
            <person name="Wu L."/>
            <person name="Ma J."/>
        </authorList>
    </citation>
    <scope>NUCLEOTIDE SEQUENCE [LARGE SCALE GENOMIC DNA]</scope>
    <source>
        <strain evidence="2">JCM 17933</strain>
    </source>
</reference>
<dbReference type="Pfam" id="PF04075">
    <property type="entry name" value="F420H2_quin_red"/>
    <property type="match status" value="1"/>
</dbReference>
<comment type="caution">
    <text evidence="1">The sequence shown here is derived from an EMBL/GenBank/DDBJ whole genome shotgun (WGS) entry which is preliminary data.</text>
</comment>
<evidence type="ECO:0000313" key="2">
    <source>
        <dbReference type="Proteomes" id="UP001500503"/>
    </source>
</evidence>
<dbReference type="EMBL" id="BAABHF010000045">
    <property type="protein sequence ID" value="GAA4510121.1"/>
    <property type="molecule type" value="Genomic_DNA"/>
</dbReference>
<sequence length="148" mass="16619">MAAEPRVIKGNNLMDRVSRRLVSGLTRMGISLLGSRVLYVRGRKSGEWRTTPVNLLVHEGERYLVAPRGHTQWVRNMRVSGGGELHLGRRVEVFTATEVADGGKPEILRAYLRRWKFEVGMFFDGVGPDASDEKLLEIAPGYPVFRLG</sequence>
<dbReference type="Gene3D" id="2.30.110.10">
    <property type="entry name" value="Electron Transport, Fmn-binding Protein, Chain A"/>
    <property type="match status" value="1"/>
</dbReference>
<accession>A0ABP8QUB1</accession>
<dbReference type="RefSeq" id="WP_345471622.1">
    <property type="nucleotide sequence ID" value="NZ_BAABHF010000045.1"/>
</dbReference>
<dbReference type="InterPro" id="IPR012349">
    <property type="entry name" value="Split_barrel_FMN-bd"/>
</dbReference>
<name>A0ABP8QUB1_9ACTN</name>
<keyword evidence="2" id="KW-1185">Reference proteome</keyword>